<reference evidence="7 8" key="1">
    <citation type="submission" date="2021-06" db="EMBL/GenBank/DDBJ databases">
        <title>Caerostris darwini draft genome.</title>
        <authorList>
            <person name="Kono N."/>
            <person name="Arakawa K."/>
        </authorList>
    </citation>
    <scope>NUCLEOTIDE SEQUENCE [LARGE SCALE GENOMIC DNA]</scope>
</reference>
<feature type="domain" description="C2H2-type" evidence="6">
    <location>
        <begin position="79"/>
        <end position="106"/>
    </location>
</feature>
<evidence type="ECO:0000256" key="5">
    <source>
        <dbReference type="PROSITE-ProRule" id="PRU00042"/>
    </source>
</evidence>
<dbReference type="GO" id="GO:0005634">
    <property type="term" value="C:nucleus"/>
    <property type="evidence" value="ECO:0007669"/>
    <property type="project" value="TreeGrafter"/>
</dbReference>
<dbReference type="PROSITE" id="PS00028">
    <property type="entry name" value="ZINC_FINGER_C2H2_1"/>
    <property type="match status" value="2"/>
</dbReference>
<dbReference type="GO" id="GO:0008270">
    <property type="term" value="F:zinc ion binding"/>
    <property type="evidence" value="ECO:0007669"/>
    <property type="project" value="UniProtKB-KW"/>
</dbReference>
<keyword evidence="4" id="KW-0862">Zinc</keyword>
<dbReference type="PANTHER" id="PTHR24379:SF127">
    <property type="entry name" value="BLOODY FINGERS-RELATED"/>
    <property type="match status" value="1"/>
</dbReference>
<evidence type="ECO:0000313" key="8">
    <source>
        <dbReference type="Proteomes" id="UP001054837"/>
    </source>
</evidence>
<dbReference type="FunFam" id="3.30.160.60:FF:000446">
    <property type="entry name" value="Zinc finger protein"/>
    <property type="match status" value="1"/>
</dbReference>
<dbReference type="AlphaFoldDB" id="A0AAV4PNA6"/>
<evidence type="ECO:0000256" key="1">
    <source>
        <dbReference type="ARBA" id="ARBA00022723"/>
    </source>
</evidence>
<keyword evidence="2" id="KW-0677">Repeat</keyword>
<protein>
    <recommendedName>
        <fullName evidence="6">C2H2-type domain-containing protein</fullName>
    </recommendedName>
</protein>
<dbReference type="Proteomes" id="UP001054837">
    <property type="component" value="Unassembled WGS sequence"/>
</dbReference>
<dbReference type="Gene3D" id="3.30.160.60">
    <property type="entry name" value="Classic Zinc Finger"/>
    <property type="match status" value="2"/>
</dbReference>
<gene>
    <name evidence="7" type="ORF">CDAR_582752</name>
</gene>
<dbReference type="EMBL" id="BPLQ01003069">
    <property type="protein sequence ID" value="GIX97793.1"/>
    <property type="molecule type" value="Genomic_DNA"/>
</dbReference>
<keyword evidence="3 5" id="KW-0863">Zinc-finger</keyword>
<keyword evidence="8" id="KW-1185">Reference proteome</keyword>
<organism evidence="7 8">
    <name type="scientific">Caerostris darwini</name>
    <dbReference type="NCBI Taxonomy" id="1538125"/>
    <lineage>
        <taxon>Eukaryota</taxon>
        <taxon>Metazoa</taxon>
        <taxon>Ecdysozoa</taxon>
        <taxon>Arthropoda</taxon>
        <taxon>Chelicerata</taxon>
        <taxon>Arachnida</taxon>
        <taxon>Araneae</taxon>
        <taxon>Araneomorphae</taxon>
        <taxon>Entelegynae</taxon>
        <taxon>Araneoidea</taxon>
        <taxon>Araneidae</taxon>
        <taxon>Caerostris</taxon>
    </lineage>
</organism>
<evidence type="ECO:0000313" key="7">
    <source>
        <dbReference type="EMBL" id="GIX97793.1"/>
    </source>
</evidence>
<evidence type="ECO:0000256" key="3">
    <source>
        <dbReference type="ARBA" id="ARBA00022771"/>
    </source>
</evidence>
<sequence>MLEFMLLIFLSYVVIVEMVLEMYQVLNIIFLSIQEKNMCDFIKLSGFICRTCGKWFSARSTLTRHRIWHHKSEFPEFKYNCKNCPYSTNESTNLKNHALVHSPDHPFVCDVCGNRFKALTSLNHHAVIHKGDVEWFLRVPNTLP</sequence>
<dbReference type="Pfam" id="PF13894">
    <property type="entry name" value="zf-C2H2_4"/>
    <property type="match status" value="1"/>
</dbReference>
<proteinExistence type="predicted"/>
<name>A0AAV4PNA6_9ARAC</name>
<dbReference type="PANTHER" id="PTHR24379">
    <property type="entry name" value="KRAB AND ZINC FINGER DOMAIN-CONTAINING"/>
    <property type="match status" value="1"/>
</dbReference>
<keyword evidence="1" id="KW-0479">Metal-binding</keyword>
<dbReference type="InterPro" id="IPR036236">
    <property type="entry name" value="Znf_C2H2_sf"/>
</dbReference>
<dbReference type="InterPro" id="IPR013087">
    <property type="entry name" value="Znf_C2H2_type"/>
</dbReference>
<dbReference type="GO" id="GO:0000977">
    <property type="term" value="F:RNA polymerase II transcription regulatory region sequence-specific DNA binding"/>
    <property type="evidence" value="ECO:0007669"/>
    <property type="project" value="TreeGrafter"/>
</dbReference>
<dbReference type="SMART" id="SM00355">
    <property type="entry name" value="ZnF_C2H2"/>
    <property type="match status" value="3"/>
</dbReference>
<evidence type="ECO:0000256" key="2">
    <source>
        <dbReference type="ARBA" id="ARBA00022737"/>
    </source>
</evidence>
<accession>A0AAV4PNA6</accession>
<feature type="domain" description="C2H2-type" evidence="6">
    <location>
        <begin position="107"/>
        <end position="134"/>
    </location>
</feature>
<dbReference type="GO" id="GO:0000981">
    <property type="term" value="F:DNA-binding transcription factor activity, RNA polymerase II-specific"/>
    <property type="evidence" value="ECO:0007669"/>
    <property type="project" value="TreeGrafter"/>
</dbReference>
<comment type="caution">
    <text evidence="7">The sequence shown here is derived from an EMBL/GenBank/DDBJ whole genome shotgun (WGS) entry which is preliminary data.</text>
</comment>
<dbReference type="SUPFAM" id="SSF57667">
    <property type="entry name" value="beta-beta-alpha zinc fingers"/>
    <property type="match status" value="2"/>
</dbReference>
<feature type="domain" description="C2H2-type" evidence="6">
    <location>
        <begin position="47"/>
        <end position="75"/>
    </location>
</feature>
<evidence type="ECO:0000259" key="6">
    <source>
        <dbReference type="PROSITE" id="PS50157"/>
    </source>
</evidence>
<evidence type="ECO:0000256" key="4">
    <source>
        <dbReference type="ARBA" id="ARBA00022833"/>
    </source>
</evidence>
<dbReference type="PROSITE" id="PS50157">
    <property type="entry name" value="ZINC_FINGER_C2H2_2"/>
    <property type="match status" value="3"/>
</dbReference>